<dbReference type="InterPro" id="IPR003607">
    <property type="entry name" value="HD/PDEase_dom"/>
</dbReference>
<sequence>MRTREELERIEALTLAPYAMKSAASRGRQHPEPEAAYRTAFQRDRERILHTTAFRRLQGKTQVFVTTEGDYYRTRITHTLEVAQIGRTIARALGANEDLVEGICLAHDLGHPPFGHSGERALNALMASEGGFDHNRQSFRIITELERRYPDFPGLNLTHEFREGILKHNADALPIEAPPDYWPELHGTLEAQIAAVVDELAYNAHDLDDALRAGLVGEADVKALAWWQRAREAAQVDDAAAFTDVKRHRIIRRLIDLVATELLVESSRRIEALLAQRGSQAGVDDVRRWPTLLVAYSDEAERMNQELKRFLNERVYAHPHVLRMARQAEHIVNDLFQAYTREPHIMPESARQQIERLSLSRAVCDYIAGMTDRFALAEHARLLDSGRRV</sequence>
<keyword evidence="1 2" id="KW-0378">Hydrolase</keyword>
<evidence type="ECO:0000313" key="4">
    <source>
        <dbReference type="EMBL" id="PJF48878.1"/>
    </source>
</evidence>
<dbReference type="InterPro" id="IPR006674">
    <property type="entry name" value="HD_domain"/>
</dbReference>
<evidence type="ECO:0000256" key="1">
    <source>
        <dbReference type="ARBA" id="ARBA00022801"/>
    </source>
</evidence>
<dbReference type="GO" id="GO:0006203">
    <property type="term" value="P:dGTP catabolic process"/>
    <property type="evidence" value="ECO:0007669"/>
    <property type="project" value="TreeGrafter"/>
</dbReference>
<dbReference type="FunFam" id="1.10.3210.10:FF:000024">
    <property type="entry name" value="Deoxyguanosinetriphosphate triphosphohydrolase-like protein"/>
    <property type="match status" value="1"/>
</dbReference>
<dbReference type="InterPro" id="IPR026875">
    <property type="entry name" value="PHydrolase_assoc_dom"/>
</dbReference>
<dbReference type="GO" id="GO:0008832">
    <property type="term" value="F:dGTPase activity"/>
    <property type="evidence" value="ECO:0007669"/>
    <property type="project" value="TreeGrafter"/>
</dbReference>
<dbReference type="Pfam" id="PF01966">
    <property type="entry name" value="HD"/>
    <property type="match status" value="1"/>
</dbReference>
<proteinExistence type="inferred from homology"/>
<dbReference type="SUPFAM" id="SSF109604">
    <property type="entry name" value="HD-domain/PDEase-like"/>
    <property type="match status" value="1"/>
</dbReference>
<accession>A0A2M8QGH7</accession>
<dbReference type="Gene3D" id="1.10.3210.10">
    <property type="entry name" value="Hypothetical protein af1432"/>
    <property type="match status" value="1"/>
</dbReference>
<dbReference type="InterPro" id="IPR050135">
    <property type="entry name" value="dGTPase-like"/>
</dbReference>
<dbReference type="SMART" id="SM00471">
    <property type="entry name" value="HDc"/>
    <property type="match status" value="1"/>
</dbReference>
<dbReference type="PANTHER" id="PTHR11373">
    <property type="entry name" value="DEOXYNUCLEOSIDE TRIPHOSPHATE TRIPHOSPHOHYDROLASE"/>
    <property type="match status" value="1"/>
</dbReference>
<dbReference type="InterPro" id="IPR006261">
    <property type="entry name" value="dGTPase"/>
</dbReference>
<evidence type="ECO:0000256" key="2">
    <source>
        <dbReference type="HAMAP-Rule" id="MF_01212"/>
    </source>
</evidence>
<dbReference type="InterPro" id="IPR023023">
    <property type="entry name" value="dNTPase_2"/>
</dbReference>
<dbReference type="AlphaFoldDB" id="A0A2M8QGH7"/>
<dbReference type="NCBIfam" id="TIGR01353">
    <property type="entry name" value="dGTP_triPase"/>
    <property type="match status" value="1"/>
</dbReference>
<comment type="caution">
    <text evidence="4">The sequence shown here is derived from an EMBL/GenBank/DDBJ whole genome shotgun (WGS) entry which is preliminary data.</text>
</comment>
<reference evidence="4 5" key="1">
    <citation type="submission" date="2017-11" db="EMBL/GenBank/DDBJ databases">
        <title>Evolution of Phototrophy in the Chloroflexi Phylum Driven by Horizontal Gene Transfer.</title>
        <authorList>
            <person name="Ward L.M."/>
            <person name="Hemp J."/>
            <person name="Shih P.M."/>
            <person name="Mcglynn S.E."/>
            <person name="Fischer W."/>
        </authorList>
    </citation>
    <scope>NUCLEOTIDE SEQUENCE [LARGE SCALE GENOMIC DNA]</scope>
    <source>
        <strain evidence="4">JP3_7</strain>
    </source>
</reference>
<dbReference type="Proteomes" id="UP000230790">
    <property type="component" value="Unassembled WGS sequence"/>
</dbReference>
<evidence type="ECO:0000259" key="3">
    <source>
        <dbReference type="PROSITE" id="PS51831"/>
    </source>
</evidence>
<dbReference type="EMBL" id="PGTN01000004">
    <property type="protein sequence ID" value="PJF48878.1"/>
    <property type="molecule type" value="Genomic_DNA"/>
</dbReference>
<organism evidence="4 5">
    <name type="scientific">Candidatus Thermofonsia Clade 3 bacterium</name>
    <dbReference type="NCBI Taxonomy" id="2364212"/>
    <lineage>
        <taxon>Bacteria</taxon>
        <taxon>Bacillati</taxon>
        <taxon>Chloroflexota</taxon>
        <taxon>Candidatus Thermofontia</taxon>
        <taxon>Candidatus Thermofonsia Clade 3</taxon>
    </lineage>
</organism>
<dbReference type="PROSITE" id="PS51831">
    <property type="entry name" value="HD"/>
    <property type="match status" value="1"/>
</dbReference>
<name>A0A2M8QGH7_9CHLR</name>
<dbReference type="PANTHER" id="PTHR11373:SF43">
    <property type="entry name" value="DEOXYGUANOSINETRIPHOSPHATE TRIPHOSPHOHYDROLASE-LIKE PROTEIN"/>
    <property type="match status" value="1"/>
</dbReference>
<dbReference type="HAMAP" id="MF_01212">
    <property type="entry name" value="dGTPase_type2"/>
    <property type="match status" value="1"/>
</dbReference>
<comment type="similarity">
    <text evidence="2">Belongs to the dGTPase family. Type 2 subfamily.</text>
</comment>
<dbReference type="NCBIfam" id="NF002326">
    <property type="entry name" value="PRK01286.1-1"/>
    <property type="match status" value="1"/>
</dbReference>
<protein>
    <recommendedName>
        <fullName evidence="2">Deoxyguanosinetriphosphate triphosphohydrolase-like protein</fullName>
    </recommendedName>
</protein>
<dbReference type="CDD" id="cd00077">
    <property type="entry name" value="HDc"/>
    <property type="match status" value="1"/>
</dbReference>
<evidence type="ECO:0000313" key="5">
    <source>
        <dbReference type="Proteomes" id="UP000230790"/>
    </source>
</evidence>
<dbReference type="Pfam" id="PF13286">
    <property type="entry name" value="HD_assoc"/>
    <property type="match status" value="1"/>
</dbReference>
<gene>
    <name evidence="4" type="ORF">CUN48_01035</name>
</gene>
<feature type="domain" description="HD" evidence="3">
    <location>
        <begin position="75"/>
        <end position="203"/>
    </location>
</feature>